<evidence type="ECO:0000313" key="4">
    <source>
        <dbReference type="Proteomes" id="UP001339911"/>
    </source>
</evidence>
<organism evidence="3 4">
    <name type="scientific">Plantactinospora veratri</name>
    <dbReference type="NCBI Taxonomy" id="1436122"/>
    <lineage>
        <taxon>Bacteria</taxon>
        <taxon>Bacillati</taxon>
        <taxon>Actinomycetota</taxon>
        <taxon>Actinomycetes</taxon>
        <taxon>Micromonosporales</taxon>
        <taxon>Micromonosporaceae</taxon>
        <taxon>Plantactinospora</taxon>
    </lineage>
</organism>
<dbReference type="InterPro" id="IPR002744">
    <property type="entry name" value="MIP18-like"/>
</dbReference>
<evidence type="ECO:0000313" key="3">
    <source>
        <dbReference type="EMBL" id="MEE6305317.1"/>
    </source>
</evidence>
<accession>A0ABU7S5R8</accession>
<dbReference type="RefSeq" id="WP_331205730.1">
    <property type="nucleotide sequence ID" value="NZ_JAZGQL010000001.1"/>
</dbReference>
<proteinExistence type="predicted"/>
<dbReference type="SUPFAM" id="SSF117916">
    <property type="entry name" value="Fe-S cluster assembly (FSCA) domain-like"/>
    <property type="match status" value="1"/>
</dbReference>
<keyword evidence="4" id="KW-1185">Reference proteome</keyword>
<gene>
    <name evidence="3" type="primary">paaD</name>
    <name evidence="3" type="ORF">V1634_00515</name>
</gene>
<feature type="domain" description="PaaD zinc beta ribbon" evidence="2">
    <location>
        <begin position="134"/>
        <end position="174"/>
    </location>
</feature>
<dbReference type="NCBIfam" id="TIGR02159">
    <property type="entry name" value="PA_CoA_Oxy4"/>
    <property type="match status" value="1"/>
</dbReference>
<dbReference type="Pfam" id="PF23451">
    <property type="entry name" value="Zn_ribbon_PaaD"/>
    <property type="match status" value="1"/>
</dbReference>
<dbReference type="Pfam" id="PF01883">
    <property type="entry name" value="FeS_assembly_P"/>
    <property type="match status" value="1"/>
</dbReference>
<evidence type="ECO:0000259" key="2">
    <source>
        <dbReference type="Pfam" id="PF23451"/>
    </source>
</evidence>
<dbReference type="Gene3D" id="3.30.300.130">
    <property type="entry name" value="Fe-S cluster assembly (FSCA)"/>
    <property type="match status" value="1"/>
</dbReference>
<dbReference type="EMBL" id="JAZGQL010000001">
    <property type="protein sequence ID" value="MEE6305317.1"/>
    <property type="molecule type" value="Genomic_DNA"/>
</dbReference>
<protein>
    <submittedName>
        <fullName evidence="3">1,2-phenylacetyl-CoA epoxidase subunit PaaD</fullName>
    </submittedName>
</protein>
<dbReference type="Proteomes" id="UP001339911">
    <property type="component" value="Unassembled WGS sequence"/>
</dbReference>
<dbReference type="PANTHER" id="PTHR42831">
    <property type="entry name" value="FE-S PROTEIN MATURATION AUXILIARY FACTOR YITW"/>
    <property type="match status" value="1"/>
</dbReference>
<comment type="caution">
    <text evidence="3">The sequence shown here is derived from an EMBL/GenBank/DDBJ whole genome shotgun (WGS) entry which is preliminary data.</text>
</comment>
<name>A0ABU7S5R8_9ACTN</name>
<dbReference type="InterPro" id="IPR034904">
    <property type="entry name" value="FSCA_dom_sf"/>
</dbReference>
<reference evidence="3 4" key="1">
    <citation type="submission" date="2024-01" db="EMBL/GenBank/DDBJ databases">
        <title>Genome insights into Plantactinospora veratri sp. nov.</title>
        <authorList>
            <person name="Wang L."/>
        </authorList>
    </citation>
    <scope>NUCLEOTIDE SEQUENCE [LARGE SCALE GENOMIC DNA]</scope>
    <source>
        <strain evidence="3 4">NEAU-FHS4</strain>
    </source>
</reference>
<dbReference type="InterPro" id="IPR011883">
    <property type="entry name" value="PaaD-like"/>
</dbReference>
<sequence>MSAGGSSPARRAAAAVVDPELRVLTIEDLGVLRDVTEDPATGRVTVTITPTYTGCPAMDVIRADIRTALAAAGYPEAEIVTVFAPAWTTDWISEAGRAKLAAAGIAPPGVLGGGPSTTESDMRGPFLTGPVAVALSVRCPRCGAADTEQVSRFGSTACKALWRCRACREPFDHLRAF</sequence>
<dbReference type="InterPro" id="IPR052339">
    <property type="entry name" value="Fe-S_Maturation_MIP18"/>
</dbReference>
<feature type="domain" description="MIP18 family-like" evidence="1">
    <location>
        <begin position="14"/>
        <end position="72"/>
    </location>
</feature>
<dbReference type="InterPro" id="IPR056572">
    <property type="entry name" value="Zn_ribbon_PaaD"/>
</dbReference>
<evidence type="ECO:0000259" key="1">
    <source>
        <dbReference type="Pfam" id="PF01883"/>
    </source>
</evidence>
<dbReference type="PANTHER" id="PTHR42831:SF3">
    <property type="entry name" value="1,2-PHENYLACETYL-COA EPOXIDASE, SUBUNIT D-RELATED"/>
    <property type="match status" value="1"/>
</dbReference>